<protein>
    <recommendedName>
        <fullName evidence="4">HOOK N-terminal domain-containing protein</fullName>
    </recommendedName>
</protein>
<accession>N1JJJ6</accession>
<evidence type="ECO:0008006" key="4">
    <source>
        <dbReference type="Google" id="ProtNLM"/>
    </source>
</evidence>
<name>N1JJJ6_BLUG1</name>
<dbReference type="AlphaFoldDB" id="N1JJJ6"/>
<proteinExistence type="predicted"/>
<dbReference type="Proteomes" id="UP000015441">
    <property type="component" value="Unassembled WGS sequence"/>
</dbReference>
<dbReference type="PANTHER" id="PTHR18947:SF28">
    <property type="entry name" value="GIRDIN, ISOFORM A"/>
    <property type="match status" value="1"/>
</dbReference>
<dbReference type="GO" id="GO:0031122">
    <property type="term" value="P:cytoplasmic microtubule organization"/>
    <property type="evidence" value="ECO:0007669"/>
    <property type="project" value="TreeGrafter"/>
</dbReference>
<feature type="coiled-coil region" evidence="1">
    <location>
        <begin position="343"/>
        <end position="422"/>
    </location>
</feature>
<reference evidence="2 3" key="1">
    <citation type="journal article" date="2010" name="Science">
        <title>Genome expansion and gene loss in powdery mildew fungi reveal tradeoffs in extreme parasitism.</title>
        <authorList>
            <person name="Spanu P.D."/>
            <person name="Abbott J.C."/>
            <person name="Amselem J."/>
            <person name="Burgis T.A."/>
            <person name="Soanes D.M."/>
            <person name="Stueber K."/>
            <person name="Ver Loren van Themaat E."/>
            <person name="Brown J.K.M."/>
            <person name="Butcher S.A."/>
            <person name="Gurr S.J."/>
            <person name="Lebrun M.-H."/>
            <person name="Ridout C.J."/>
            <person name="Schulze-Lefert P."/>
            <person name="Talbot N.J."/>
            <person name="Ahmadinejad N."/>
            <person name="Ametz C."/>
            <person name="Barton G.R."/>
            <person name="Benjdia M."/>
            <person name="Bidzinski P."/>
            <person name="Bindschedler L.V."/>
            <person name="Both M."/>
            <person name="Brewer M.T."/>
            <person name="Cadle-Davidson L."/>
            <person name="Cadle-Davidson M.M."/>
            <person name="Collemare J."/>
            <person name="Cramer R."/>
            <person name="Frenkel O."/>
            <person name="Godfrey D."/>
            <person name="Harriman J."/>
            <person name="Hoede C."/>
            <person name="King B.C."/>
            <person name="Klages S."/>
            <person name="Kleemann J."/>
            <person name="Knoll D."/>
            <person name="Koti P.S."/>
            <person name="Kreplak J."/>
            <person name="Lopez-Ruiz F.J."/>
            <person name="Lu X."/>
            <person name="Maekawa T."/>
            <person name="Mahanil S."/>
            <person name="Micali C."/>
            <person name="Milgroom M.G."/>
            <person name="Montana G."/>
            <person name="Noir S."/>
            <person name="O'Connell R.J."/>
            <person name="Oberhaensli S."/>
            <person name="Parlange F."/>
            <person name="Pedersen C."/>
            <person name="Quesneville H."/>
            <person name="Reinhardt R."/>
            <person name="Rott M."/>
            <person name="Sacristan S."/>
            <person name="Schmidt S.M."/>
            <person name="Schoen M."/>
            <person name="Skamnioti P."/>
            <person name="Sommer H."/>
            <person name="Stephens A."/>
            <person name="Takahara H."/>
            <person name="Thordal-Christensen H."/>
            <person name="Vigouroux M."/>
            <person name="Wessling R."/>
            <person name="Wicker T."/>
            <person name="Panstruga R."/>
        </authorList>
    </citation>
    <scope>NUCLEOTIDE SEQUENCE [LARGE SCALE GENOMIC DNA]</scope>
    <source>
        <strain evidence="2">DH14</strain>
    </source>
</reference>
<organism evidence="2 3">
    <name type="scientific">Blumeria graminis f. sp. hordei (strain DH14)</name>
    <name type="common">Barley powdery mildew</name>
    <name type="synonym">Oidium monilioides f. sp. hordei</name>
    <dbReference type="NCBI Taxonomy" id="546991"/>
    <lineage>
        <taxon>Eukaryota</taxon>
        <taxon>Fungi</taxon>
        <taxon>Dikarya</taxon>
        <taxon>Ascomycota</taxon>
        <taxon>Pezizomycotina</taxon>
        <taxon>Leotiomycetes</taxon>
        <taxon>Erysiphales</taxon>
        <taxon>Erysiphaceae</taxon>
        <taxon>Blumeria</taxon>
        <taxon>Blumeria hordei</taxon>
    </lineage>
</organism>
<keyword evidence="3" id="KW-1185">Reference proteome</keyword>
<evidence type="ECO:0000313" key="2">
    <source>
        <dbReference type="EMBL" id="CCU82402.1"/>
    </source>
</evidence>
<dbReference type="GO" id="GO:0005737">
    <property type="term" value="C:cytoplasm"/>
    <property type="evidence" value="ECO:0007669"/>
    <property type="project" value="TreeGrafter"/>
</dbReference>
<feature type="coiled-coil region" evidence="1">
    <location>
        <begin position="494"/>
        <end position="528"/>
    </location>
</feature>
<dbReference type="Gene3D" id="1.10.418.10">
    <property type="entry name" value="Calponin-like domain"/>
    <property type="match status" value="1"/>
</dbReference>
<dbReference type="GO" id="GO:0051959">
    <property type="term" value="F:dynein light intermediate chain binding"/>
    <property type="evidence" value="ECO:0007669"/>
    <property type="project" value="TreeGrafter"/>
</dbReference>
<keyword evidence="1" id="KW-0175">Coiled coil</keyword>
<dbReference type="PANTHER" id="PTHR18947">
    <property type="entry name" value="HOOK PROTEINS"/>
    <property type="match status" value="1"/>
</dbReference>
<dbReference type="InParanoid" id="N1JJJ6"/>
<dbReference type="OrthoDB" id="49395at2759"/>
<dbReference type="SUPFAM" id="SSF116907">
    <property type="entry name" value="Hook domain"/>
    <property type="match status" value="1"/>
</dbReference>
<dbReference type="eggNOG" id="ENOG502RS64">
    <property type="taxonomic scope" value="Eukaryota"/>
</dbReference>
<comment type="caution">
    <text evidence="2">The sequence shown here is derived from an EMBL/GenBank/DDBJ whole genome shotgun (WGS) entry which is preliminary data.</text>
</comment>
<evidence type="ECO:0000256" key="1">
    <source>
        <dbReference type="SAM" id="Coils"/>
    </source>
</evidence>
<sequence length="742" mass="84311">MSMSRATELTLLNWVNTFPLDSEVTTVEDLSDGTVFAKMIGMCPLGIGLSFFTGVCFTLQNSPTFTGNICPDYATIDLQQNTGPSKWISNKRNLESVHKLLLRYIAEKCPNLDSLAFESKVDLNAIAEHGDSQETNKLLTIFLMAAVEGPKNRDYISLITTKLDTPAQEEIKTIIMRANATIRPSAEAKESQKVPNKDKDLALEEAHANLFAEHEALKKKHADFMTRFERLTISHEDLIQYSNEADARLKALQDTSVGDHADHMKNQVERILELEDIIAAQEQQVEADRVLKEKQIRELISLRPMAALLTECQDELKVVKVENLNLIKKANKVDHYIRKLENHTSLQRENSELRERIDLLEDNQKDYDKVHEENTKYKLTATEYGSRFQEQELDIVELSSQRTALKQEIQILNERISELNERQRHDEKFINELQEQMRTSLGALSPVSAVPGQVGLSLEEELEQVEESPTHSLENVRLKAELKLLQNSIGNSKITQLNIELAQSERIKKQLEEKYQELLESHAVGQQQLNEILDNISGEKNESIIGTRKLFIEASQELITTKSKLAKLQVELSEREHELLEKKSSAETISDVEHDKIQEIKGNNNTLASSLQVELLTLQEKYNNILADFKAQKKHLDHTALMQYPDNDMALLTGQKLENVGSVQSLNNQNTQVETFETNEQDQTLQPNEQKSKTLSKENVNILSVNLNSLQRSPKSAENSSCISLHLLQNTFFLEFSHVNGI</sequence>
<dbReference type="GO" id="GO:0005815">
    <property type="term" value="C:microtubule organizing center"/>
    <property type="evidence" value="ECO:0007669"/>
    <property type="project" value="TreeGrafter"/>
</dbReference>
<dbReference type="CDD" id="cd22211">
    <property type="entry name" value="HkD_SF"/>
    <property type="match status" value="1"/>
</dbReference>
<dbReference type="GO" id="GO:0030705">
    <property type="term" value="P:cytoskeleton-dependent intracellular transport"/>
    <property type="evidence" value="ECO:0007669"/>
    <property type="project" value="TreeGrafter"/>
</dbReference>
<gene>
    <name evidence="2" type="ORF">BGHDH14_bghG006345000001001</name>
</gene>
<evidence type="ECO:0000313" key="3">
    <source>
        <dbReference type="Proteomes" id="UP000015441"/>
    </source>
</evidence>
<dbReference type="STRING" id="546991.N1JJJ6"/>
<dbReference type="GO" id="GO:0008017">
    <property type="term" value="F:microtubule binding"/>
    <property type="evidence" value="ECO:0007669"/>
    <property type="project" value="TreeGrafter"/>
</dbReference>
<dbReference type="HOGENOM" id="CLU_013811_1_0_1"/>
<dbReference type="InterPro" id="IPR036872">
    <property type="entry name" value="CH_dom_sf"/>
</dbReference>
<dbReference type="EMBL" id="CAUH01006345">
    <property type="protein sequence ID" value="CCU82402.1"/>
    <property type="molecule type" value="Genomic_DNA"/>
</dbReference>